<evidence type="ECO:0000256" key="3">
    <source>
        <dbReference type="ARBA" id="ARBA00022989"/>
    </source>
</evidence>
<dbReference type="EMBL" id="BJYS01000034">
    <property type="protein sequence ID" value="GEO06328.1"/>
    <property type="molecule type" value="Genomic_DNA"/>
</dbReference>
<proteinExistence type="predicted"/>
<reference evidence="7 8" key="1">
    <citation type="submission" date="2019-07" db="EMBL/GenBank/DDBJ databases">
        <title>Whole genome shotgun sequence of Adhaeribacter aerolatus NBRC 106133.</title>
        <authorList>
            <person name="Hosoyama A."/>
            <person name="Uohara A."/>
            <person name="Ohji S."/>
            <person name="Ichikawa N."/>
        </authorList>
    </citation>
    <scope>NUCLEOTIDE SEQUENCE [LARGE SCALE GENOMIC DNA]</scope>
    <source>
        <strain evidence="7 8">NBRC 106133</strain>
    </source>
</reference>
<comment type="subcellular location">
    <subcellularLocation>
        <location evidence="1">Membrane</location>
        <topology evidence="1">Multi-pass membrane protein</topology>
    </subcellularLocation>
</comment>
<keyword evidence="2 5" id="KW-0812">Transmembrane</keyword>
<comment type="caution">
    <text evidence="7">The sequence shown here is derived from an EMBL/GenBank/DDBJ whole genome shotgun (WGS) entry which is preliminary data.</text>
</comment>
<evidence type="ECO:0000256" key="4">
    <source>
        <dbReference type="ARBA" id="ARBA00023136"/>
    </source>
</evidence>
<protein>
    <recommendedName>
        <fullName evidence="6">Integral membrane bound transporter domain-containing protein</fullName>
    </recommendedName>
</protein>
<organism evidence="7 8">
    <name type="scientific">Adhaeribacter aerolatus</name>
    <dbReference type="NCBI Taxonomy" id="670289"/>
    <lineage>
        <taxon>Bacteria</taxon>
        <taxon>Pseudomonadati</taxon>
        <taxon>Bacteroidota</taxon>
        <taxon>Cytophagia</taxon>
        <taxon>Cytophagales</taxon>
        <taxon>Hymenobacteraceae</taxon>
        <taxon>Adhaeribacter</taxon>
    </lineage>
</organism>
<evidence type="ECO:0000313" key="8">
    <source>
        <dbReference type="Proteomes" id="UP000321532"/>
    </source>
</evidence>
<evidence type="ECO:0000313" key="7">
    <source>
        <dbReference type="EMBL" id="GEO06328.1"/>
    </source>
</evidence>
<sequence length="103" mass="11651">MYLQPSLLAICISIILLQSVVELLVVRNYGIAVVFITILTIFLAESGETLTNSPNDLIFTRFLDILTGSVIGAVGGWILYNEKLHFITTRQLRKTRMVILRRK</sequence>
<keyword evidence="4 5" id="KW-0472">Membrane</keyword>
<feature type="transmembrane region" description="Helical" evidence="5">
    <location>
        <begin position="58"/>
        <end position="80"/>
    </location>
</feature>
<dbReference type="GO" id="GO:0016020">
    <property type="term" value="C:membrane"/>
    <property type="evidence" value="ECO:0007669"/>
    <property type="project" value="UniProtKB-SubCell"/>
</dbReference>
<name>A0A512B2Y8_9BACT</name>
<accession>A0A512B2Y8</accession>
<evidence type="ECO:0000259" key="6">
    <source>
        <dbReference type="Pfam" id="PF13515"/>
    </source>
</evidence>
<keyword evidence="8" id="KW-1185">Reference proteome</keyword>
<feature type="transmembrane region" description="Helical" evidence="5">
    <location>
        <begin position="29"/>
        <end position="46"/>
    </location>
</feature>
<gene>
    <name evidence="7" type="ORF">AAE02nite_39920</name>
</gene>
<dbReference type="Pfam" id="PF13515">
    <property type="entry name" value="FUSC_2"/>
    <property type="match status" value="1"/>
</dbReference>
<evidence type="ECO:0000256" key="1">
    <source>
        <dbReference type="ARBA" id="ARBA00004141"/>
    </source>
</evidence>
<keyword evidence="3 5" id="KW-1133">Transmembrane helix</keyword>
<evidence type="ECO:0000256" key="2">
    <source>
        <dbReference type="ARBA" id="ARBA00022692"/>
    </source>
</evidence>
<evidence type="ECO:0000256" key="5">
    <source>
        <dbReference type="SAM" id="Phobius"/>
    </source>
</evidence>
<dbReference type="Proteomes" id="UP000321532">
    <property type="component" value="Unassembled WGS sequence"/>
</dbReference>
<feature type="domain" description="Integral membrane bound transporter" evidence="6">
    <location>
        <begin position="2"/>
        <end position="74"/>
    </location>
</feature>
<dbReference type="AlphaFoldDB" id="A0A512B2Y8"/>
<dbReference type="InterPro" id="IPR049453">
    <property type="entry name" value="Memb_transporter_dom"/>
</dbReference>